<evidence type="ECO:0000256" key="1">
    <source>
        <dbReference type="ARBA" id="ARBA00004613"/>
    </source>
</evidence>
<dbReference type="PANTHER" id="PTHR31232:SF137">
    <property type="entry name" value="S-PROTEIN HOMOLOG"/>
    <property type="match status" value="1"/>
</dbReference>
<protein>
    <recommendedName>
        <fullName evidence="6">S-protein homolog</fullName>
    </recommendedName>
</protein>
<evidence type="ECO:0000256" key="2">
    <source>
        <dbReference type="ARBA" id="ARBA00005581"/>
    </source>
</evidence>
<dbReference type="InterPro" id="IPR010264">
    <property type="entry name" value="Self-incomp_S1"/>
</dbReference>
<dbReference type="Proteomes" id="UP000824120">
    <property type="component" value="Chromosome 8"/>
</dbReference>
<comment type="similarity">
    <text evidence="2 6">Belongs to the plant self-incompatibility (S1) protein family.</text>
</comment>
<gene>
    <name evidence="7" type="ORF">H5410_042831</name>
</gene>
<reference evidence="7 8" key="1">
    <citation type="submission" date="2020-09" db="EMBL/GenBank/DDBJ databases">
        <title>De no assembly of potato wild relative species, Solanum commersonii.</title>
        <authorList>
            <person name="Cho K."/>
        </authorList>
    </citation>
    <scope>NUCLEOTIDE SEQUENCE [LARGE SCALE GENOMIC DNA]</scope>
    <source>
        <strain evidence="7">LZ3.2</strain>
        <tissue evidence="7">Leaf</tissue>
    </source>
</reference>
<name>A0A9J5XWS0_SOLCO</name>
<evidence type="ECO:0000256" key="5">
    <source>
        <dbReference type="ARBA" id="ARBA00022729"/>
    </source>
</evidence>
<evidence type="ECO:0000313" key="7">
    <source>
        <dbReference type="EMBL" id="KAG5592317.1"/>
    </source>
</evidence>
<keyword evidence="4 6" id="KW-0964">Secreted</keyword>
<evidence type="ECO:0000313" key="8">
    <source>
        <dbReference type="Proteomes" id="UP000824120"/>
    </source>
</evidence>
<sequence length="122" mass="14017">MINSFTFNPRYILRFLDNLPADSPPLQIHCKSGDDDLGVQTLKTSDVYHFSFHATAETLFFCGFQWGSKSSTFDVFSNKSEYCNIVDFEDEYCNYVMDPDGFYFSAGPDPKSSDFKFIGPWH</sequence>
<dbReference type="AlphaFoldDB" id="A0A9J5XWS0"/>
<accession>A0A9J5XWS0</accession>
<evidence type="ECO:0000256" key="6">
    <source>
        <dbReference type="RuleBase" id="RU367044"/>
    </source>
</evidence>
<keyword evidence="3 6" id="KW-0713">Self-incompatibility</keyword>
<dbReference type="GO" id="GO:0060320">
    <property type="term" value="P:rejection of self pollen"/>
    <property type="evidence" value="ECO:0007669"/>
    <property type="project" value="UniProtKB-KW"/>
</dbReference>
<comment type="caution">
    <text evidence="7">The sequence shown here is derived from an EMBL/GenBank/DDBJ whole genome shotgun (WGS) entry which is preliminary data.</text>
</comment>
<dbReference type="PANTHER" id="PTHR31232">
    <property type="match status" value="1"/>
</dbReference>
<dbReference type="Pfam" id="PF05938">
    <property type="entry name" value="Self-incomp_S1"/>
    <property type="match status" value="1"/>
</dbReference>
<keyword evidence="8" id="KW-1185">Reference proteome</keyword>
<dbReference type="GO" id="GO:0005576">
    <property type="term" value="C:extracellular region"/>
    <property type="evidence" value="ECO:0007669"/>
    <property type="project" value="UniProtKB-SubCell"/>
</dbReference>
<dbReference type="EMBL" id="JACXVP010000008">
    <property type="protein sequence ID" value="KAG5592317.1"/>
    <property type="molecule type" value="Genomic_DNA"/>
</dbReference>
<organism evidence="7 8">
    <name type="scientific">Solanum commersonii</name>
    <name type="common">Commerson's wild potato</name>
    <name type="synonym">Commerson's nightshade</name>
    <dbReference type="NCBI Taxonomy" id="4109"/>
    <lineage>
        <taxon>Eukaryota</taxon>
        <taxon>Viridiplantae</taxon>
        <taxon>Streptophyta</taxon>
        <taxon>Embryophyta</taxon>
        <taxon>Tracheophyta</taxon>
        <taxon>Spermatophyta</taxon>
        <taxon>Magnoliopsida</taxon>
        <taxon>eudicotyledons</taxon>
        <taxon>Gunneridae</taxon>
        <taxon>Pentapetalae</taxon>
        <taxon>asterids</taxon>
        <taxon>lamiids</taxon>
        <taxon>Solanales</taxon>
        <taxon>Solanaceae</taxon>
        <taxon>Solanoideae</taxon>
        <taxon>Solaneae</taxon>
        <taxon>Solanum</taxon>
    </lineage>
</organism>
<comment type="subcellular location">
    <subcellularLocation>
        <location evidence="1 6">Secreted</location>
    </subcellularLocation>
</comment>
<evidence type="ECO:0000256" key="4">
    <source>
        <dbReference type="ARBA" id="ARBA00022525"/>
    </source>
</evidence>
<proteinExistence type="inferred from homology"/>
<dbReference type="OrthoDB" id="1292261at2759"/>
<keyword evidence="5" id="KW-0732">Signal</keyword>
<evidence type="ECO:0000256" key="3">
    <source>
        <dbReference type="ARBA" id="ARBA00022471"/>
    </source>
</evidence>